<evidence type="ECO:0000256" key="1">
    <source>
        <dbReference type="SAM" id="MobiDB-lite"/>
    </source>
</evidence>
<feature type="compositionally biased region" description="Basic and acidic residues" evidence="1">
    <location>
        <begin position="225"/>
        <end position="238"/>
    </location>
</feature>
<feature type="region of interest" description="Disordered" evidence="1">
    <location>
        <begin position="1"/>
        <end position="23"/>
    </location>
</feature>
<dbReference type="STRING" id="30611.ENSOGAP00000015901"/>
<dbReference type="PANTHER" id="PTHR11544">
    <property type="entry name" value="COLD SHOCK DOMAIN CONTAINING PROTEINS"/>
    <property type="match status" value="1"/>
</dbReference>
<dbReference type="PROSITE" id="PS51857">
    <property type="entry name" value="CSD_2"/>
    <property type="match status" value="1"/>
</dbReference>
<reference evidence="3" key="3">
    <citation type="submission" date="2025-09" db="UniProtKB">
        <authorList>
            <consortium name="Ensembl"/>
        </authorList>
    </citation>
    <scope>IDENTIFICATION</scope>
</reference>
<keyword evidence="4" id="KW-1185">Reference proteome</keyword>
<dbReference type="GeneTree" id="ENSGT00940000153341"/>
<dbReference type="InterPro" id="IPR012340">
    <property type="entry name" value="NA-bd_OB-fold"/>
</dbReference>
<feature type="compositionally biased region" description="Low complexity" evidence="1">
    <location>
        <begin position="243"/>
        <end position="254"/>
    </location>
</feature>
<dbReference type="Ensembl" id="ENSOGAT00000028827.1">
    <property type="protein sequence ID" value="ENSOGAP00000015901.1"/>
    <property type="gene ID" value="ENSOGAG00000031537.1"/>
</dbReference>
<feature type="domain" description="CSD" evidence="2">
    <location>
        <begin position="49"/>
        <end position="114"/>
    </location>
</feature>
<dbReference type="AlphaFoldDB" id="H0XIG1"/>
<dbReference type="SUPFAM" id="SSF50249">
    <property type="entry name" value="Nucleic acid-binding proteins"/>
    <property type="match status" value="1"/>
</dbReference>
<dbReference type="GO" id="GO:0003676">
    <property type="term" value="F:nucleic acid binding"/>
    <property type="evidence" value="ECO:0007669"/>
    <property type="project" value="InterPro"/>
</dbReference>
<dbReference type="Gene3D" id="2.40.50.140">
    <property type="entry name" value="Nucleic acid-binding proteins"/>
    <property type="match status" value="1"/>
</dbReference>
<organism evidence="3 4">
    <name type="scientific">Otolemur garnettii</name>
    <name type="common">Small-eared galago</name>
    <name type="synonym">Garnett's greater bushbaby</name>
    <dbReference type="NCBI Taxonomy" id="30611"/>
    <lineage>
        <taxon>Eukaryota</taxon>
        <taxon>Metazoa</taxon>
        <taxon>Chordata</taxon>
        <taxon>Craniata</taxon>
        <taxon>Vertebrata</taxon>
        <taxon>Euteleostomi</taxon>
        <taxon>Mammalia</taxon>
        <taxon>Eutheria</taxon>
        <taxon>Euarchontoglires</taxon>
        <taxon>Primates</taxon>
        <taxon>Strepsirrhini</taxon>
        <taxon>Lorisiformes</taxon>
        <taxon>Galagidae</taxon>
        <taxon>Otolemur</taxon>
    </lineage>
</organism>
<evidence type="ECO:0000259" key="2">
    <source>
        <dbReference type="PROSITE" id="PS51857"/>
    </source>
</evidence>
<evidence type="ECO:0000313" key="4">
    <source>
        <dbReference type="Proteomes" id="UP000005225"/>
    </source>
</evidence>
<accession>H0XIG1</accession>
<dbReference type="InterPro" id="IPR050181">
    <property type="entry name" value="Cold_shock_domain"/>
</dbReference>
<reference evidence="4" key="1">
    <citation type="submission" date="2011-03" db="EMBL/GenBank/DDBJ databases">
        <title>Version 3 of the genome sequence of Otolemur garnettii (Bushbaby).</title>
        <authorList>
            <consortium name="The Broad Institute Genome Sequencing Platform"/>
            <person name="Di Palma F."/>
            <person name="Johnson J."/>
            <person name="Lander E.S."/>
            <person name="Lindblad-Toh K."/>
            <person name="Jaffe D.B."/>
            <person name="Gnerre S."/>
            <person name="MacCallum I."/>
            <person name="Przybylski D."/>
            <person name="Ribeiro F.J."/>
            <person name="Burton J.N."/>
            <person name="Walker B.J."/>
            <person name="Sharpe T."/>
            <person name="Hall G."/>
        </authorList>
    </citation>
    <scope>NUCLEOTIDE SEQUENCE [LARGE SCALE GENOMIC DNA]</scope>
</reference>
<dbReference type="EMBL" id="AAQR03002611">
    <property type="status" value="NOT_ANNOTATED_CDS"/>
    <property type="molecule type" value="Genomic_DNA"/>
</dbReference>
<proteinExistence type="predicted"/>
<name>H0XIG1_OTOGA</name>
<sequence>EAGATCCPPPATPALSTADTKPRGTGFSGTNCLTWKAPANKDKKVIPLKVLGTVNWFSVSNGYSCTNRNNTKKDIFVHQTSIENNPRKILYREEDGAVEFDVEEEGTEAAHVMGGGILVQSNKYTADYNHCRYYMSQGPPCHCQQNYQNSESGEKNEENEEGIRKHLTLLRGETLGALASRFQPSVQEEVMEGSDNQGRGKHRLIRQNIYQGYRSRFCRGPPARLPREDSSKEDKENQGDEAQGQQPSQHQYHQNFNYLQRCPGNPKPHKGKGTTAADPPGENSSAPKAEQSRAE</sequence>
<evidence type="ECO:0000313" key="3">
    <source>
        <dbReference type="Ensembl" id="ENSOGAP00000015901.1"/>
    </source>
</evidence>
<dbReference type="Proteomes" id="UP000005225">
    <property type="component" value="Unassembled WGS sequence"/>
</dbReference>
<dbReference type="Pfam" id="PF00313">
    <property type="entry name" value="CSD"/>
    <property type="match status" value="1"/>
</dbReference>
<dbReference type="InterPro" id="IPR002059">
    <property type="entry name" value="CSP_DNA-bd"/>
</dbReference>
<dbReference type="HOGENOM" id="CLU_063071_1_0_1"/>
<reference evidence="3" key="2">
    <citation type="submission" date="2025-08" db="UniProtKB">
        <authorList>
            <consortium name="Ensembl"/>
        </authorList>
    </citation>
    <scope>IDENTIFICATION</scope>
</reference>
<dbReference type="eggNOG" id="KOG3070">
    <property type="taxonomic scope" value="Eukaryota"/>
</dbReference>
<feature type="region of interest" description="Disordered" evidence="1">
    <location>
        <begin position="215"/>
        <end position="295"/>
    </location>
</feature>
<dbReference type="InParanoid" id="H0XIG1"/>
<protein>
    <recommendedName>
        <fullName evidence="2">CSD domain-containing protein</fullName>
    </recommendedName>
</protein>